<evidence type="ECO:0000256" key="2">
    <source>
        <dbReference type="ARBA" id="ARBA00023210"/>
    </source>
</evidence>
<feature type="region of interest" description="Disordered" evidence="6">
    <location>
        <begin position="44"/>
        <end position="63"/>
    </location>
</feature>
<protein>
    <recommendedName>
        <fullName evidence="5">Cell division protein SepF</fullName>
    </recommendedName>
</protein>
<gene>
    <name evidence="5 7" type="primary">sepF</name>
    <name evidence="7" type="ORF">PAECIP111893_03700</name>
</gene>
<name>A0ABN8GUF7_9BACL</name>
<evidence type="ECO:0000256" key="1">
    <source>
        <dbReference type="ARBA" id="ARBA00022618"/>
    </source>
</evidence>
<comment type="subcellular location">
    <subcellularLocation>
        <location evidence="5">Cytoplasm</location>
    </subcellularLocation>
    <text evidence="5">Localizes to the division site, in a FtsZ-dependent manner.</text>
</comment>
<dbReference type="Proteomes" id="UP000838686">
    <property type="component" value="Unassembled WGS sequence"/>
</dbReference>
<comment type="similarity">
    <text evidence="5">Belongs to the SepF family.</text>
</comment>
<keyword evidence="5" id="KW-0963">Cytoplasm</keyword>
<keyword evidence="2 5" id="KW-0717">Septation</keyword>
<evidence type="ECO:0000313" key="7">
    <source>
        <dbReference type="EMBL" id="CAH1213721.1"/>
    </source>
</evidence>
<dbReference type="PANTHER" id="PTHR35798">
    <property type="entry name" value="CELL DIVISION PROTEIN SEPF"/>
    <property type="match status" value="1"/>
</dbReference>
<comment type="function">
    <text evidence="4 5">Cell division protein that is part of the divisome complex and is recruited early to the Z-ring. Probably stimulates Z-ring formation, perhaps through the cross-linking of FtsZ protofilaments. Its function overlaps with FtsA.</text>
</comment>
<organism evidence="7 8">
    <name type="scientific">Paenibacillus plantiphilus</name>
    <dbReference type="NCBI Taxonomy" id="2905650"/>
    <lineage>
        <taxon>Bacteria</taxon>
        <taxon>Bacillati</taxon>
        <taxon>Bacillota</taxon>
        <taxon>Bacilli</taxon>
        <taxon>Bacillales</taxon>
        <taxon>Paenibacillaceae</taxon>
        <taxon>Paenibacillus</taxon>
    </lineage>
</organism>
<evidence type="ECO:0000256" key="6">
    <source>
        <dbReference type="SAM" id="MobiDB-lite"/>
    </source>
</evidence>
<evidence type="ECO:0000256" key="4">
    <source>
        <dbReference type="ARBA" id="ARBA00044936"/>
    </source>
</evidence>
<accession>A0ABN8GUF7</accession>
<comment type="caution">
    <text evidence="7">The sequence shown here is derived from an EMBL/GenBank/DDBJ whole genome shotgun (WGS) entry which is preliminary data.</text>
</comment>
<dbReference type="InterPro" id="IPR007561">
    <property type="entry name" value="Cell_div_SepF/SepF-rel"/>
</dbReference>
<sequence length="164" mass="18791">MAQAGNNISGEEYEMSVMNKFMHFFGLQDEEEVIERERIDQYEEQEVETSPFEARKQSTKSNNVVSIHSQKNVRVILNEPRSYDEAQEIADHLRSRRSVVVNLQRVRTDQAVRIVDFLSGTVYALNGSISKLGSNIFLCTPESVEIQGAISEILADENDYKKMR</sequence>
<keyword evidence="3 5" id="KW-0131">Cell cycle</keyword>
<dbReference type="HAMAP" id="MF_01197">
    <property type="entry name" value="SepF"/>
    <property type="match status" value="1"/>
</dbReference>
<comment type="subunit">
    <text evidence="5">Homodimer. Interacts with FtsZ.</text>
</comment>
<evidence type="ECO:0000256" key="5">
    <source>
        <dbReference type="HAMAP-Rule" id="MF_01197"/>
    </source>
</evidence>
<dbReference type="PANTHER" id="PTHR35798:SF1">
    <property type="entry name" value="CELL DIVISION PROTEIN SEPF"/>
    <property type="match status" value="1"/>
</dbReference>
<dbReference type="InterPro" id="IPR038594">
    <property type="entry name" value="SepF-like_sf"/>
</dbReference>
<reference evidence="7" key="1">
    <citation type="submission" date="2022-01" db="EMBL/GenBank/DDBJ databases">
        <authorList>
            <person name="Criscuolo A."/>
        </authorList>
    </citation>
    <scope>NUCLEOTIDE SEQUENCE</scope>
    <source>
        <strain evidence="7">CIP111893</strain>
    </source>
</reference>
<evidence type="ECO:0000256" key="3">
    <source>
        <dbReference type="ARBA" id="ARBA00023306"/>
    </source>
</evidence>
<dbReference type="GO" id="GO:0051301">
    <property type="term" value="P:cell division"/>
    <property type="evidence" value="ECO:0007669"/>
    <property type="project" value="UniProtKB-KW"/>
</dbReference>
<dbReference type="InterPro" id="IPR023052">
    <property type="entry name" value="Cell_div_SepF"/>
</dbReference>
<evidence type="ECO:0000313" key="8">
    <source>
        <dbReference type="Proteomes" id="UP000838686"/>
    </source>
</evidence>
<keyword evidence="1 5" id="KW-0132">Cell division</keyword>
<dbReference type="Gene3D" id="3.30.110.150">
    <property type="entry name" value="SepF-like protein"/>
    <property type="match status" value="1"/>
</dbReference>
<dbReference type="EMBL" id="CAKMMF010000022">
    <property type="protein sequence ID" value="CAH1213721.1"/>
    <property type="molecule type" value="Genomic_DNA"/>
</dbReference>
<proteinExistence type="inferred from homology"/>
<dbReference type="Pfam" id="PF04472">
    <property type="entry name" value="SepF"/>
    <property type="match status" value="1"/>
</dbReference>
<keyword evidence="8" id="KW-1185">Reference proteome</keyword>